<dbReference type="InterPro" id="IPR028994">
    <property type="entry name" value="Integrin_alpha_N"/>
</dbReference>
<evidence type="ECO:0000256" key="10">
    <source>
        <dbReference type="SAM" id="MobiDB-lite"/>
    </source>
</evidence>
<evidence type="ECO:0000256" key="4">
    <source>
        <dbReference type="ARBA" id="ARBA00023037"/>
    </source>
</evidence>
<feature type="region of interest" description="Disordered" evidence="10">
    <location>
        <begin position="1272"/>
        <end position="1346"/>
    </location>
</feature>
<comment type="caution">
    <text evidence="12">The sequence shown here is derived from an EMBL/GenBank/DDBJ whole genome shotgun (WGS) entry which is preliminary data.</text>
</comment>
<keyword evidence="6 9" id="KW-0675">Receptor</keyword>
<evidence type="ECO:0000256" key="1">
    <source>
        <dbReference type="ARBA" id="ARBA00004479"/>
    </source>
</evidence>
<feature type="transmembrane region" description="Helical" evidence="9">
    <location>
        <begin position="1214"/>
        <end position="1241"/>
    </location>
</feature>
<gene>
    <name evidence="12" type="ORF">FGIG_04183</name>
</gene>
<dbReference type="Pfam" id="PF20806">
    <property type="entry name" value="Integrin_A_Ig_3"/>
    <property type="match status" value="1"/>
</dbReference>
<evidence type="ECO:0000256" key="9">
    <source>
        <dbReference type="RuleBase" id="RU003762"/>
    </source>
</evidence>
<dbReference type="InterPro" id="IPR048286">
    <property type="entry name" value="Integrin_alpha_Ig-like_3"/>
</dbReference>
<dbReference type="InterPro" id="IPR000413">
    <property type="entry name" value="Integrin_alpha"/>
</dbReference>
<dbReference type="GO" id="GO:0007229">
    <property type="term" value="P:integrin-mediated signaling pathway"/>
    <property type="evidence" value="ECO:0007669"/>
    <property type="project" value="UniProtKB-KW"/>
</dbReference>
<dbReference type="Gene3D" id="1.20.5.930">
    <property type="entry name" value="Bicelle-embedded integrin alpha(iib) transmembrane segment"/>
    <property type="match status" value="1"/>
</dbReference>
<keyword evidence="9" id="KW-0732">Signal</keyword>
<feature type="compositionally biased region" description="Basic and acidic residues" evidence="10">
    <location>
        <begin position="1272"/>
        <end position="1291"/>
    </location>
</feature>
<dbReference type="InterPro" id="IPR013519">
    <property type="entry name" value="Int_alpha_beta-p"/>
</dbReference>
<evidence type="ECO:0000256" key="2">
    <source>
        <dbReference type="ARBA" id="ARBA00008054"/>
    </source>
</evidence>
<dbReference type="Gene3D" id="2.130.10.130">
    <property type="entry name" value="Integrin alpha, N-terminal"/>
    <property type="match status" value="1"/>
</dbReference>
<dbReference type="PRINTS" id="PR01185">
    <property type="entry name" value="INTEGRINA"/>
</dbReference>
<keyword evidence="4 9" id="KW-0401">Integrin</keyword>
<comment type="subcellular location">
    <subcellularLocation>
        <location evidence="1 9">Membrane</location>
        <topology evidence="1 9">Single-pass type I membrane protein</topology>
    </subcellularLocation>
</comment>
<feature type="compositionally biased region" description="Basic and acidic residues" evidence="10">
    <location>
        <begin position="1317"/>
        <end position="1346"/>
    </location>
</feature>
<feature type="domain" description="Integrin alpha third immunoglobulin-like" evidence="11">
    <location>
        <begin position="941"/>
        <end position="1170"/>
    </location>
</feature>
<keyword evidence="9" id="KW-1133">Transmembrane helix</keyword>
<dbReference type="SUPFAM" id="SSF69179">
    <property type="entry name" value="Integrin domains"/>
    <property type="match status" value="1"/>
</dbReference>
<reference evidence="12 13" key="1">
    <citation type="submission" date="2019-04" db="EMBL/GenBank/DDBJ databases">
        <title>Annotation for the trematode Fasciola gigantica.</title>
        <authorList>
            <person name="Choi Y.-J."/>
        </authorList>
    </citation>
    <scope>NUCLEOTIDE SEQUENCE [LARGE SCALE GENOMIC DNA]</scope>
    <source>
        <strain evidence="12">Uganda_cow_1</strain>
    </source>
</reference>
<evidence type="ECO:0000256" key="6">
    <source>
        <dbReference type="ARBA" id="ARBA00023170"/>
    </source>
</evidence>
<dbReference type="GO" id="GO:0008305">
    <property type="term" value="C:integrin complex"/>
    <property type="evidence" value="ECO:0007669"/>
    <property type="project" value="InterPro"/>
</dbReference>
<keyword evidence="7" id="KW-0325">Glycoprotein</keyword>
<evidence type="ECO:0000256" key="7">
    <source>
        <dbReference type="ARBA" id="ARBA00023180"/>
    </source>
</evidence>
<dbReference type="GO" id="GO:0009897">
    <property type="term" value="C:external side of plasma membrane"/>
    <property type="evidence" value="ECO:0007669"/>
    <property type="project" value="TreeGrafter"/>
</dbReference>
<keyword evidence="13" id="KW-1185">Reference proteome</keyword>
<name>A0A504YKZ7_FASGI</name>
<dbReference type="PROSITE" id="PS51470">
    <property type="entry name" value="FG_GAP"/>
    <property type="match status" value="1"/>
</dbReference>
<evidence type="ECO:0000256" key="8">
    <source>
        <dbReference type="PROSITE-ProRule" id="PRU00803"/>
    </source>
</evidence>
<dbReference type="EMBL" id="SUNJ01008709">
    <property type="protein sequence ID" value="TPP61019.1"/>
    <property type="molecule type" value="Genomic_DNA"/>
</dbReference>
<dbReference type="GO" id="GO:0098609">
    <property type="term" value="P:cell-cell adhesion"/>
    <property type="evidence" value="ECO:0007669"/>
    <property type="project" value="TreeGrafter"/>
</dbReference>
<dbReference type="STRING" id="46835.A0A504YKZ7"/>
<dbReference type="GO" id="GO:0033627">
    <property type="term" value="P:cell adhesion mediated by integrin"/>
    <property type="evidence" value="ECO:0007669"/>
    <property type="project" value="TreeGrafter"/>
</dbReference>
<dbReference type="InterPro" id="IPR032695">
    <property type="entry name" value="Integrin_dom_sf"/>
</dbReference>
<dbReference type="PANTHER" id="PTHR23220:SF122">
    <property type="entry name" value="INTEGRIN ALPHA-PS1"/>
    <property type="match status" value="1"/>
</dbReference>
<dbReference type="SMART" id="SM00191">
    <property type="entry name" value="Int_alpha"/>
    <property type="match status" value="2"/>
</dbReference>
<evidence type="ECO:0000313" key="13">
    <source>
        <dbReference type="Proteomes" id="UP000316759"/>
    </source>
</evidence>
<evidence type="ECO:0000259" key="11">
    <source>
        <dbReference type="Pfam" id="PF20806"/>
    </source>
</evidence>
<dbReference type="PANTHER" id="PTHR23220">
    <property type="entry name" value="INTEGRIN ALPHA"/>
    <property type="match status" value="1"/>
</dbReference>
<dbReference type="SUPFAM" id="SSF69318">
    <property type="entry name" value="Integrin alpha N-terminal domain"/>
    <property type="match status" value="1"/>
</dbReference>
<dbReference type="Proteomes" id="UP000316759">
    <property type="component" value="Unassembled WGS sequence"/>
</dbReference>
<feature type="chain" id="PRO_5021510881" description="Integrin alpha third immunoglobulin-like domain-containing protein" evidence="9">
    <location>
        <begin position="19"/>
        <end position="1346"/>
    </location>
</feature>
<keyword evidence="9" id="KW-0812">Transmembrane</keyword>
<dbReference type="GO" id="GO:0005178">
    <property type="term" value="F:integrin binding"/>
    <property type="evidence" value="ECO:0007669"/>
    <property type="project" value="TreeGrafter"/>
</dbReference>
<comment type="similarity">
    <text evidence="2 9">Belongs to the integrin alpha chain family.</text>
</comment>
<protein>
    <recommendedName>
        <fullName evidence="11">Integrin alpha third immunoglobulin-like domain-containing protein</fullName>
    </recommendedName>
</protein>
<proteinExistence type="inferred from homology"/>
<feature type="repeat" description="FG-GAP" evidence="8">
    <location>
        <begin position="433"/>
        <end position="491"/>
    </location>
</feature>
<dbReference type="OrthoDB" id="5317514at2759"/>
<evidence type="ECO:0000313" key="12">
    <source>
        <dbReference type="EMBL" id="TPP61019.1"/>
    </source>
</evidence>
<evidence type="ECO:0000256" key="3">
    <source>
        <dbReference type="ARBA" id="ARBA00022889"/>
    </source>
</evidence>
<evidence type="ECO:0000256" key="5">
    <source>
        <dbReference type="ARBA" id="ARBA00023136"/>
    </source>
</evidence>
<keyword evidence="5 9" id="KW-0472">Membrane</keyword>
<dbReference type="Gene3D" id="2.60.40.1530">
    <property type="entry name" value="ntegrin, alpha v. Chain A, domain 4"/>
    <property type="match status" value="1"/>
</dbReference>
<accession>A0A504YKZ7</accession>
<dbReference type="GO" id="GO:0007160">
    <property type="term" value="P:cell-matrix adhesion"/>
    <property type="evidence" value="ECO:0007669"/>
    <property type="project" value="TreeGrafter"/>
</dbReference>
<organism evidence="12 13">
    <name type="scientific">Fasciola gigantica</name>
    <name type="common">Giant liver fluke</name>
    <dbReference type="NCBI Taxonomy" id="46835"/>
    <lineage>
        <taxon>Eukaryota</taxon>
        <taxon>Metazoa</taxon>
        <taxon>Spiralia</taxon>
        <taxon>Lophotrochozoa</taxon>
        <taxon>Platyhelminthes</taxon>
        <taxon>Trematoda</taxon>
        <taxon>Digenea</taxon>
        <taxon>Plagiorchiida</taxon>
        <taxon>Echinostomata</taxon>
        <taxon>Echinostomatoidea</taxon>
        <taxon>Fasciolidae</taxon>
        <taxon>Fasciola</taxon>
    </lineage>
</organism>
<sequence>MLYCVALVLVISLGPLAASGDLLKTKSYSDIALQEEIERGNKWSPDTPADLRPDYRPMELCDHTAFADLSRKLVDLVQENHVLENFEWTTVSVTTLKSYQRSYILIGGSSRQVSSPSQNISVSPRDGGTVYLCELEVKKSVQNPLGFGPSQTSCIELSKKQNQRRDHEYLGAASSALGLSGDTSLLAYCDPLWRATTQVPVGRCFLQVLRDGKPRESLELNEFCQSGMQVGTPCMAGHSVALSLGSEQLNTTKLARVLSDVRLWVGEPLSLPTGRVQLVSDPYGTARVTTIHRPDITGSINVGSHFGYAVANGYASAPGFPHEINEDLQDMPQVVGFQTADTGTNSRESFGSVDWLGGIELDQIFSGFGTSILTIPINGSLQTGVVVGAPYADSKVYGETLTARKQANRGRVYLFCHTDARFRKPMELLQYQIYDDVLEGPAGSTFFGFSLSRLGDLEQNGTEYIAVGAPDLDKRTGQSFVYLIRVLAECRFDPVPYHILTGPKNAHDFGARLPSTADDMDYNGLPDLAIPVSNMFDGKPAVQLFASRPRVEAECLFMFPPWLAIRRIFAGDTIPIQITVFLRSLQKESSAFDPIEQILQDEEDTRLVHQVIADWNTKSSAQERFKLFGDIISQYDKAQKKLLIEFDLMAEHDVQDMVDIETDEHGLYVAYRFLQPCFGQDRVIDENGTCAQGGWLKRPFITWSKCIAHVPLSRYVCYPRPSCESDVSLQITDLRSNISVSRYNDTLIQPDDEISEKHEERILVTSVNLTLGDQHFSKPELVIGVYNYGPTFAAGLRFEFQFHGNLRFYRLEAFESHTIVPVHVSENETWADYFIGTMPSPTLTEEIDAIEEEVPSVKQWKLSTYYLNFAWLGETNFTLGAGVTVRISSGTPDPQPLGNAIRFEYRVVNAPKIRISYGPKSISSRMDNRTRPVPGTVGHARRVDVSELGPRVEHVIQVEYTGPTQRLRNVTLQLAVPFQLAPDDQIGATENYLVYMFREIRATMEGSGALQWVDLWPKITSSEDSGMFSNTLGTCSVMDSETKVNPLRMIGMDVNKVYSRTRRHAVPASLDSPRKPNNMTEFTPEQLEIMSAGFDAQSGFAHKPSLFRRIPKEILQCDRVGYRLNKPVCTQIICHLNELPKNRPILVTVTGWLWAKTLFEKHISDVDVVTSLTVDQGYVPEGVVPASEPVGYFHLVQTFFFPQIRPKLLHQIPIWPIIVGVVLGIIFLALIVIMLYALGFFKRKKPALRQASYSRGGADELERRAEEIQDKPKKYAGFEEKTSTAEKYERGTKRKMKGKHRGELKILHPADLAATKSGDDNQHERLLDDGSNQVDEKPEKQETAEQ</sequence>
<feature type="signal peptide" evidence="9">
    <location>
        <begin position="1"/>
        <end position="18"/>
    </location>
</feature>
<keyword evidence="3 9" id="KW-0130">Cell adhesion</keyword>